<keyword evidence="2 4" id="KW-1133">Transmembrane helix</keyword>
<feature type="transmembrane region" description="Helical" evidence="4">
    <location>
        <begin position="104"/>
        <end position="124"/>
    </location>
</feature>
<dbReference type="RefSeq" id="WP_119278891.1">
    <property type="nucleotide sequence ID" value="NZ_QWLA01000054.1"/>
</dbReference>
<feature type="domain" description="Major facilitator superfamily (MFS) profile" evidence="5">
    <location>
        <begin position="178"/>
        <end position="389"/>
    </location>
</feature>
<dbReference type="Proteomes" id="UP000265341">
    <property type="component" value="Unassembled WGS sequence"/>
</dbReference>
<keyword evidence="3 4" id="KW-0472">Membrane</keyword>
<proteinExistence type="predicted"/>
<sequence length="389" mass="41610">MFRILPWRQRGLGALLRLMLAWGLLESVRSGFYAGYLILYGPKELGLNAAVVGLSFTIHLLADSFGKGVGGYLVQRYGIGVVTIFGAGMGMLALYGASSVKSPLLLFLISGVWGLSLASILPGLKTLSSRLAFQGREGRALTLTDGLTAPWAGIGLLGVGLVTKHNPDLAFALLLGGQIAAVLLGISLLGLSITMRLRKQEYYPWRRLLIFIPAAFGQTFAPAMIGFQVLPFAQKIGLLPWQLVVLIVLGGGLVFALVPFTGRIADRVSPRWLLILGLAVLGVSMFWLASKPGFSEMLLLAVIAGAGFACFVPSWNALVIRILPEANRAAAWGTILMVEGLGFALGPSAGGFITSTFSTVSVTARVGGTIFLVLSVFYLIVLWRPFWKR</sequence>
<feature type="transmembrane region" description="Helical" evidence="4">
    <location>
        <begin position="46"/>
        <end position="65"/>
    </location>
</feature>
<dbReference type="OrthoDB" id="24958at2"/>
<comment type="caution">
    <text evidence="6">The sequence shown here is derived from an EMBL/GenBank/DDBJ whole genome shotgun (WGS) entry which is preliminary data.</text>
</comment>
<feature type="transmembrane region" description="Helical" evidence="4">
    <location>
        <begin position="239"/>
        <end position="260"/>
    </location>
</feature>
<feature type="transmembrane region" description="Helical" evidence="4">
    <location>
        <begin position="296"/>
        <end position="318"/>
    </location>
</feature>
<dbReference type="Gene3D" id="1.20.1250.20">
    <property type="entry name" value="MFS general substrate transporter like domains"/>
    <property type="match status" value="2"/>
</dbReference>
<reference evidence="6 7" key="1">
    <citation type="submission" date="2018-08" db="EMBL/GenBank/DDBJ databases">
        <title>Meiothermus roseus NBRC 110900 genome sequencing project.</title>
        <authorList>
            <person name="Da Costa M.S."/>
            <person name="Albuquerque L."/>
            <person name="Raposo P."/>
            <person name="Froufe H.J.C."/>
            <person name="Barroso C.S."/>
            <person name="Egas C."/>
        </authorList>
    </citation>
    <scope>NUCLEOTIDE SEQUENCE [LARGE SCALE GENOMIC DNA]</scope>
    <source>
        <strain evidence="6 7">NBRC 110900</strain>
    </source>
</reference>
<accession>A0A399EKX1</accession>
<dbReference type="PANTHER" id="PTHR23534">
    <property type="entry name" value="MFS PERMEASE"/>
    <property type="match status" value="1"/>
</dbReference>
<evidence type="ECO:0000256" key="4">
    <source>
        <dbReference type="SAM" id="Phobius"/>
    </source>
</evidence>
<feature type="transmembrane region" description="Helical" evidence="4">
    <location>
        <begin position="205"/>
        <end position="227"/>
    </location>
</feature>
<dbReference type="InterPro" id="IPR011701">
    <property type="entry name" value="MFS"/>
</dbReference>
<evidence type="ECO:0000313" key="7">
    <source>
        <dbReference type="Proteomes" id="UP000265341"/>
    </source>
</evidence>
<evidence type="ECO:0000256" key="1">
    <source>
        <dbReference type="ARBA" id="ARBA00022692"/>
    </source>
</evidence>
<evidence type="ECO:0000313" key="6">
    <source>
        <dbReference type="EMBL" id="RIH84628.1"/>
    </source>
</evidence>
<feature type="transmembrane region" description="Helical" evidence="4">
    <location>
        <begin position="169"/>
        <end position="193"/>
    </location>
</feature>
<feature type="transmembrane region" description="Helical" evidence="4">
    <location>
        <begin position="362"/>
        <end position="383"/>
    </location>
</feature>
<feature type="transmembrane region" description="Helical" evidence="4">
    <location>
        <begin position="77"/>
        <end position="98"/>
    </location>
</feature>
<dbReference type="PROSITE" id="PS50850">
    <property type="entry name" value="MFS"/>
    <property type="match status" value="1"/>
</dbReference>
<evidence type="ECO:0000256" key="2">
    <source>
        <dbReference type="ARBA" id="ARBA00022989"/>
    </source>
</evidence>
<feature type="transmembrane region" description="Helical" evidence="4">
    <location>
        <begin position="272"/>
        <end position="290"/>
    </location>
</feature>
<protein>
    <submittedName>
        <fullName evidence="6">Putative glycolipid permease LtaA</fullName>
    </submittedName>
</protein>
<dbReference type="SUPFAM" id="SSF103473">
    <property type="entry name" value="MFS general substrate transporter"/>
    <property type="match status" value="1"/>
</dbReference>
<evidence type="ECO:0000256" key="3">
    <source>
        <dbReference type="ARBA" id="ARBA00023136"/>
    </source>
</evidence>
<dbReference type="InterPro" id="IPR036259">
    <property type="entry name" value="MFS_trans_sf"/>
</dbReference>
<keyword evidence="7" id="KW-1185">Reference proteome</keyword>
<dbReference type="AlphaFoldDB" id="A0A399EKX1"/>
<feature type="transmembrane region" description="Helical" evidence="4">
    <location>
        <begin position="330"/>
        <end position="350"/>
    </location>
</feature>
<evidence type="ECO:0000259" key="5">
    <source>
        <dbReference type="PROSITE" id="PS50850"/>
    </source>
</evidence>
<dbReference type="Pfam" id="PF07690">
    <property type="entry name" value="MFS_1"/>
    <property type="match status" value="1"/>
</dbReference>
<dbReference type="EMBL" id="QWLA01000054">
    <property type="protein sequence ID" value="RIH84628.1"/>
    <property type="molecule type" value="Genomic_DNA"/>
</dbReference>
<keyword evidence="1 4" id="KW-0812">Transmembrane</keyword>
<gene>
    <name evidence="6" type="primary">ltaA_1</name>
    <name evidence="6" type="ORF">Mrose_02565</name>
</gene>
<dbReference type="GO" id="GO:0022857">
    <property type="term" value="F:transmembrane transporter activity"/>
    <property type="evidence" value="ECO:0007669"/>
    <property type="project" value="InterPro"/>
</dbReference>
<dbReference type="InterPro" id="IPR020846">
    <property type="entry name" value="MFS_dom"/>
</dbReference>
<organism evidence="6 7">
    <name type="scientific">Calidithermus roseus</name>
    <dbReference type="NCBI Taxonomy" id="1644118"/>
    <lineage>
        <taxon>Bacteria</taxon>
        <taxon>Thermotogati</taxon>
        <taxon>Deinococcota</taxon>
        <taxon>Deinococci</taxon>
        <taxon>Thermales</taxon>
        <taxon>Thermaceae</taxon>
        <taxon>Calidithermus</taxon>
    </lineage>
</organism>
<dbReference type="PANTHER" id="PTHR23534:SF1">
    <property type="entry name" value="MAJOR FACILITATOR SUPERFAMILY PROTEIN"/>
    <property type="match status" value="1"/>
</dbReference>
<name>A0A399EKX1_9DEIN</name>